<dbReference type="Proteomes" id="UP000234681">
    <property type="component" value="Chromosome 6"/>
</dbReference>
<dbReference type="EMBL" id="CH473947">
    <property type="protein sequence ID" value="EDM03687.1"/>
    <property type="molecule type" value="Genomic_DNA"/>
</dbReference>
<name>A6HCD2_RAT</name>
<proteinExistence type="predicted"/>
<evidence type="ECO:0000313" key="2">
    <source>
        <dbReference type="Proteomes" id="UP000234681"/>
    </source>
</evidence>
<gene>
    <name evidence="1" type="ORF">rCG_61417</name>
</gene>
<organism evidence="1 2">
    <name type="scientific">Rattus norvegicus</name>
    <name type="common">Rat</name>
    <dbReference type="NCBI Taxonomy" id="10116"/>
    <lineage>
        <taxon>Eukaryota</taxon>
        <taxon>Metazoa</taxon>
        <taxon>Chordata</taxon>
        <taxon>Craniata</taxon>
        <taxon>Vertebrata</taxon>
        <taxon>Euteleostomi</taxon>
        <taxon>Mammalia</taxon>
        <taxon>Eutheria</taxon>
        <taxon>Euarchontoglires</taxon>
        <taxon>Glires</taxon>
        <taxon>Rodentia</taxon>
        <taxon>Myomorpha</taxon>
        <taxon>Muroidea</taxon>
        <taxon>Muridae</taxon>
        <taxon>Murinae</taxon>
        <taxon>Rattus</taxon>
    </lineage>
</organism>
<reference evidence="2" key="1">
    <citation type="submission" date="2005-09" db="EMBL/GenBank/DDBJ databases">
        <authorList>
            <person name="Mural R.J."/>
            <person name="Li P.W."/>
            <person name="Adams M.D."/>
            <person name="Amanatides P.G."/>
            <person name="Baden-Tillson H."/>
            <person name="Barnstead M."/>
            <person name="Chin S.H."/>
            <person name="Dew I."/>
            <person name="Evans C.A."/>
            <person name="Ferriera S."/>
            <person name="Flanigan M."/>
            <person name="Fosler C."/>
            <person name="Glodek A."/>
            <person name="Gu Z."/>
            <person name="Holt R.A."/>
            <person name="Jennings D."/>
            <person name="Kraft C.L."/>
            <person name="Lu F."/>
            <person name="Nguyen T."/>
            <person name="Nusskern D.R."/>
            <person name="Pfannkoch C.M."/>
            <person name="Sitter C."/>
            <person name="Sutton G.G."/>
            <person name="Venter J.C."/>
            <person name="Wang Z."/>
            <person name="Woodage T."/>
            <person name="Zheng X.H."/>
            <person name="Zhong F."/>
        </authorList>
    </citation>
    <scope>NUCLEOTIDE SEQUENCE [LARGE SCALE GENOMIC DNA]</scope>
    <source>
        <strain>BN</strain>
        <strain evidence="2">Sprague-Dawley</strain>
    </source>
</reference>
<dbReference type="AlphaFoldDB" id="A6HCD2"/>
<protein>
    <submittedName>
        <fullName evidence="1">RCG61417</fullName>
    </submittedName>
</protein>
<accession>A6HCD2</accession>
<sequence>MSNIDVGVCFYCCCVRACFLYAE</sequence>
<evidence type="ECO:0000313" key="1">
    <source>
        <dbReference type="EMBL" id="EDM03687.1"/>
    </source>
</evidence>